<keyword evidence="2 6" id="KW-0963">Cytoplasm</keyword>
<dbReference type="GO" id="GO:0043737">
    <property type="term" value="F:deoxyribonuclease V activity"/>
    <property type="evidence" value="ECO:0007669"/>
    <property type="project" value="UniProtKB-EC"/>
</dbReference>
<dbReference type="RefSeq" id="WP_336434307.1">
    <property type="nucleotide sequence ID" value="NZ_JBAWKS010000001.1"/>
</dbReference>
<sequence length="221" mass="23870">MAITDSITWPGSVANARLIQQELAAKVKLTPMQNPVRYIAGIDVAFPNKGKTTRAAIVVLSFPSLEMVELTVYEAPTVIPYIPGVLSFREGGAILNALAQLKISPDVLMFDGQGIAHPLGLGVASHIGVILNMPTLGIAKSCLVGKFDEPELTKGSISDLVINDKKSGYVVRSRDKVKPLFVSPGHLITKEQALQLALQCITKYRLPEPTRLADKLSKNQM</sequence>
<evidence type="ECO:0000313" key="8">
    <source>
        <dbReference type="Proteomes" id="UP001382455"/>
    </source>
</evidence>
<keyword evidence="5 6" id="KW-0378">Hydrolase</keyword>
<evidence type="ECO:0000256" key="3">
    <source>
        <dbReference type="ARBA" id="ARBA00022722"/>
    </source>
</evidence>
<dbReference type="EC" id="3.1.21.7" evidence="6"/>
<dbReference type="Pfam" id="PF04493">
    <property type="entry name" value="Endonuclease_5"/>
    <property type="match status" value="1"/>
</dbReference>
<proteinExistence type="inferred from homology"/>
<name>A0ABU8EMU9_9GAMM</name>
<evidence type="ECO:0000256" key="1">
    <source>
        <dbReference type="ARBA" id="ARBA00004496"/>
    </source>
</evidence>
<keyword evidence="8" id="KW-1185">Reference proteome</keyword>
<evidence type="ECO:0000256" key="5">
    <source>
        <dbReference type="ARBA" id="ARBA00022801"/>
    </source>
</evidence>
<evidence type="ECO:0000256" key="4">
    <source>
        <dbReference type="ARBA" id="ARBA00022759"/>
    </source>
</evidence>
<organism evidence="7 8">
    <name type="scientific">Pseudoalteromonas spongiae</name>
    <dbReference type="NCBI Taxonomy" id="298657"/>
    <lineage>
        <taxon>Bacteria</taxon>
        <taxon>Pseudomonadati</taxon>
        <taxon>Pseudomonadota</taxon>
        <taxon>Gammaproteobacteria</taxon>
        <taxon>Alteromonadales</taxon>
        <taxon>Pseudoalteromonadaceae</taxon>
        <taxon>Pseudoalteromonas</taxon>
    </lineage>
</organism>
<dbReference type="Gene3D" id="3.30.2170.10">
    <property type="entry name" value="archaeoglobus fulgidus dsm 4304 superfamily"/>
    <property type="match status" value="1"/>
</dbReference>
<dbReference type="InterPro" id="IPR007581">
    <property type="entry name" value="Endonuclease-V"/>
</dbReference>
<gene>
    <name evidence="6 7" type="primary">nfi</name>
    <name evidence="7" type="ORF">WAE96_01060</name>
</gene>
<evidence type="ECO:0000256" key="6">
    <source>
        <dbReference type="HAMAP-Rule" id="MF_00801"/>
    </source>
</evidence>
<dbReference type="PANTHER" id="PTHR28511">
    <property type="entry name" value="ENDONUCLEASE V"/>
    <property type="match status" value="1"/>
</dbReference>
<keyword evidence="6" id="KW-0479">Metal-binding</keyword>
<keyword evidence="6" id="KW-0234">DNA repair</keyword>
<dbReference type="EMBL" id="JBAWKS010000001">
    <property type="protein sequence ID" value="MEI4548297.1"/>
    <property type="molecule type" value="Genomic_DNA"/>
</dbReference>
<reference evidence="7 8" key="1">
    <citation type="submission" date="2023-12" db="EMBL/GenBank/DDBJ databases">
        <title>Friends and Foes: Symbiotic and Algicidal bacterial influence on Karenia brevis blooms.</title>
        <authorList>
            <person name="Fei C."/>
            <person name="Mohamed A.R."/>
            <person name="Booker A."/>
            <person name="Arshad M."/>
            <person name="Klass S."/>
            <person name="Ahn S."/>
            <person name="Gilbert P.M."/>
            <person name="Heil C.A."/>
            <person name="Martinez J.M."/>
            <person name="Amin S.A."/>
        </authorList>
    </citation>
    <scope>NUCLEOTIDE SEQUENCE [LARGE SCALE GENOMIC DNA]</scope>
    <source>
        <strain evidence="7 8">CE15</strain>
    </source>
</reference>
<dbReference type="NCBIfam" id="NF008629">
    <property type="entry name" value="PRK11617.1"/>
    <property type="match status" value="1"/>
</dbReference>
<comment type="cofactor">
    <cofactor evidence="6">
        <name>Mg(2+)</name>
        <dbReference type="ChEBI" id="CHEBI:18420"/>
    </cofactor>
</comment>
<keyword evidence="6" id="KW-0460">Magnesium</keyword>
<evidence type="ECO:0000256" key="2">
    <source>
        <dbReference type="ARBA" id="ARBA00022490"/>
    </source>
</evidence>
<comment type="catalytic activity">
    <reaction evidence="6">
        <text>Endonucleolytic cleavage at apurinic or apyrimidinic sites to products with a 5'-phosphate.</text>
        <dbReference type="EC" id="3.1.21.7"/>
    </reaction>
</comment>
<comment type="caution">
    <text evidence="7">The sequence shown here is derived from an EMBL/GenBank/DDBJ whole genome shotgun (WGS) entry which is preliminary data.</text>
</comment>
<comment type="subcellular location">
    <subcellularLocation>
        <location evidence="1 6">Cytoplasm</location>
    </subcellularLocation>
</comment>
<feature type="binding site" evidence="6">
    <location>
        <position position="43"/>
    </location>
    <ligand>
        <name>Mg(2+)</name>
        <dbReference type="ChEBI" id="CHEBI:18420"/>
    </ligand>
</feature>
<comment type="function">
    <text evidence="6">DNA repair enzyme involved in the repair of deaminated bases. Selectively cleaves double-stranded DNA at the second phosphodiester bond 3' to a deoxyinosine leaving behind the intact lesion on the nicked DNA.</text>
</comment>
<keyword evidence="4 6" id="KW-0255">Endonuclease</keyword>
<keyword evidence="6" id="KW-0227">DNA damage</keyword>
<dbReference type="HAMAP" id="MF_00801">
    <property type="entry name" value="Endonuclease_5"/>
    <property type="match status" value="1"/>
</dbReference>
<feature type="site" description="Interaction with target DNA" evidence="6">
    <location>
        <position position="81"/>
    </location>
</feature>
<dbReference type="Proteomes" id="UP001382455">
    <property type="component" value="Unassembled WGS sequence"/>
</dbReference>
<protein>
    <recommendedName>
        <fullName evidence="6">Endonuclease V</fullName>
        <ecNumber evidence="6">3.1.21.7</ecNumber>
    </recommendedName>
    <alternativeName>
        <fullName evidence="6">Deoxyinosine 3'endonuclease</fullName>
    </alternativeName>
    <alternativeName>
        <fullName evidence="6">Deoxyribonuclease V</fullName>
        <shortName evidence="6">DNase V</shortName>
    </alternativeName>
</protein>
<keyword evidence="3 6" id="KW-0540">Nuclease</keyword>
<comment type="similarity">
    <text evidence="6">Belongs to the endonuclease V family.</text>
</comment>
<accession>A0ABU8EMU9</accession>
<feature type="binding site" evidence="6">
    <location>
        <position position="111"/>
    </location>
    <ligand>
        <name>Mg(2+)</name>
        <dbReference type="ChEBI" id="CHEBI:18420"/>
    </ligand>
</feature>
<evidence type="ECO:0000313" key="7">
    <source>
        <dbReference type="EMBL" id="MEI4548297.1"/>
    </source>
</evidence>
<dbReference type="PANTHER" id="PTHR28511:SF1">
    <property type="entry name" value="ENDONUCLEASE V"/>
    <property type="match status" value="1"/>
</dbReference>
<dbReference type="CDD" id="cd06559">
    <property type="entry name" value="Endonuclease_V"/>
    <property type="match status" value="1"/>
</dbReference>